<gene>
    <name evidence="8" type="ORF">FWK35_00036313</name>
</gene>
<comment type="caution">
    <text evidence="8">The sequence shown here is derived from an EMBL/GenBank/DDBJ whole genome shotgun (WGS) entry which is preliminary data.</text>
</comment>
<evidence type="ECO:0000256" key="3">
    <source>
        <dbReference type="ARBA" id="ARBA00022771"/>
    </source>
</evidence>
<dbReference type="OrthoDB" id="6578680at2759"/>
<dbReference type="PANTHER" id="PTHR23080:SF133">
    <property type="entry name" value="SI:CH211-262I1.5-RELATED"/>
    <property type="match status" value="1"/>
</dbReference>
<feature type="domain" description="THAP-type" evidence="7">
    <location>
        <begin position="1"/>
        <end position="83"/>
    </location>
</feature>
<keyword evidence="2" id="KW-0479">Metal-binding</keyword>
<dbReference type="SUPFAM" id="SSF57716">
    <property type="entry name" value="Glucocorticoid receptor-like (DNA-binding domain)"/>
    <property type="match status" value="1"/>
</dbReference>
<organism evidence="8 9">
    <name type="scientific">Aphis craccivora</name>
    <name type="common">Cowpea aphid</name>
    <dbReference type="NCBI Taxonomy" id="307492"/>
    <lineage>
        <taxon>Eukaryota</taxon>
        <taxon>Metazoa</taxon>
        <taxon>Ecdysozoa</taxon>
        <taxon>Arthropoda</taxon>
        <taxon>Hexapoda</taxon>
        <taxon>Insecta</taxon>
        <taxon>Pterygota</taxon>
        <taxon>Neoptera</taxon>
        <taxon>Paraneoptera</taxon>
        <taxon>Hemiptera</taxon>
        <taxon>Sternorrhyncha</taxon>
        <taxon>Aphidomorpha</taxon>
        <taxon>Aphidoidea</taxon>
        <taxon>Aphididae</taxon>
        <taxon>Aphidini</taxon>
        <taxon>Aphis</taxon>
        <taxon>Aphis</taxon>
    </lineage>
</organism>
<protein>
    <recommendedName>
        <fullName evidence="7">THAP-type domain-containing protein</fullName>
    </recommendedName>
</protein>
<dbReference type="AlphaFoldDB" id="A0A6G0VM92"/>
<dbReference type="InterPro" id="IPR027806">
    <property type="entry name" value="HARBI1_dom"/>
</dbReference>
<evidence type="ECO:0000313" key="9">
    <source>
        <dbReference type="Proteomes" id="UP000478052"/>
    </source>
</evidence>
<evidence type="ECO:0000313" key="8">
    <source>
        <dbReference type="EMBL" id="KAF0701753.1"/>
    </source>
</evidence>
<dbReference type="Pfam" id="PF13613">
    <property type="entry name" value="HTH_Tnp_4"/>
    <property type="match status" value="1"/>
</dbReference>
<dbReference type="PROSITE" id="PS50950">
    <property type="entry name" value="ZF_THAP"/>
    <property type="match status" value="1"/>
</dbReference>
<dbReference type="Pfam" id="PF05485">
    <property type="entry name" value="THAP"/>
    <property type="match status" value="1"/>
</dbReference>
<dbReference type="InterPro" id="IPR006612">
    <property type="entry name" value="THAP_Znf"/>
</dbReference>
<feature type="non-terminal residue" evidence="8">
    <location>
        <position position="342"/>
    </location>
</feature>
<keyword evidence="4" id="KW-0862">Zinc</keyword>
<dbReference type="InterPro" id="IPR027805">
    <property type="entry name" value="Transposase_HTH_dom"/>
</dbReference>
<dbReference type="InterPro" id="IPR038441">
    <property type="entry name" value="THAP_Znf_sf"/>
</dbReference>
<dbReference type="PANTHER" id="PTHR23080">
    <property type="entry name" value="THAP DOMAIN PROTEIN"/>
    <property type="match status" value="1"/>
</dbReference>
<dbReference type="Gene3D" id="6.20.210.20">
    <property type="entry name" value="THAP domain"/>
    <property type="match status" value="1"/>
</dbReference>
<keyword evidence="5 6" id="KW-0238">DNA-binding</keyword>
<accession>A0A6G0VM92</accession>
<sequence>MVNCWAPQCSHNSVRESCSFFRFPTDVTLRNSWASLVRRADSIPSNNSRLCSCHFKDGLKENSPSIFAWNENKIMHFVSPEKLRCNVEEQCDNTAASDSIINEESNTESAEIIVEKNTILEKNVECYFLKKENEDLKKEIEILKRHPFGHHSISKNDNMFQYYTGLSEDMFEIIVTLCSNVTFNYYLGWNVTCFSLKDQILMTLMKLKLNLGHKDLAFRFNTSSSTVSNITLTFIILLHDILFKSLMNNVPSQLKNQLCLPNVQSFQNCRMIIDCTEVSCDIPKQLDQQKLTYSNYKHRNTLKGLIGIAPNGVITFVSKLYPGSISDKKIVADCGVLNIFQP</sequence>
<evidence type="ECO:0000256" key="5">
    <source>
        <dbReference type="ARBA" id="ARBA00023125"/>
    </source>
</evidence>
<name>A0A6G0VM92_APHCR</name>
<dbReference type="EMBL" id="VUJU01014608">
    <property type="protein sequence ID" value="KAF0701753.1"/>
    <property type="molecule type" value="Genomic_DNA"/>
</dbReference>
<dbReference type="GO" id="GO:0008270">
    <property type="term" value="F:zinc ion binding"/>
    <property type="evidence" value="ECO:0007669"/>
    <property type="project" value="UniProtKB-KW"/>
</dbReference>
<evidence type="ECO:0000256" key="2">
    <source>
        <dbReference type="ARBA" id="ARBA00022723"/>
    </source>
</evidence>
<evidence type="ECO:0000256" key="6">
    <source>
        <dbReference type="PROSITE-ProRule" id="PRU00309"/>
    </source>
</evidence>
<comment type="cofactor">
    <cofactor evidence="1">
        <name>a divalent metal cation</name>
        <dbReference type="ChEBI" id="CHEBI:60240"/>
    </cofactor>
</comment>
<dbReference type="Pfam" id="PF13359">
    <property type="entry name" value="DDE_Tnp_4"/>
    <property type="match status" value="1"/>
</dbReference>
<evidence type="ECO:0000256" key="4">
    <source>
        <dbReference type="ARBA" id="ARBA00022833"/>
    </source>
</evidence>
<dbReference type="GO" id="GO:0003677">
    <property type="term" value="F:DNA binding"/>
    <property type="evidence" value="ECO:0007669"/>
    <property type="project" value="UniProtKB-UniRule"/>
</dbReference>
<proteinExistence type="predicted"/>
<evidence type="ECO:0000259" key="7">
    <source>
        <dbReference type="PROSITE" id="PS50950"/>
    </source>
</evidence>
<evidence type="ECO:0000256" key="1">
    <source>
        <dbReference type="ARBA" id="ARBA00001968"/>
    </source>
</evidence>
<keyword evidence="9" id="KW-1185">Reference proteome</keyword>
<reference evidence="8 9" key="1">
    <citation type="submission" date="2019-08" db="EMBL/GenBank/DDBJ databases">
        <title>Whole genome of Aphis craccivora.</title>
        <authorList>
            <person name="Voronova N.V."/>
            <person name="Shulinski R.S."/>
            <person name="Bandarenka Y.V."/>
            <person name="Zhorov D.G."/>
            <person name="Warner D."/>
        </authorList>
    </citation>
    <scope>NUCLEOTIDE SEQUENCE [LARGE SCALE GENOMIC DNA]</scope>
    <source>
        <strain evidence="8">180601</strain>
        <tissue evidence="8">Whole Body</tissue>
    </source>
</reference>
<dbReference type="Proteomes" id="UP000478052">
    <property type="component" value="Unassembled WGS sequence"/>
</dbReference>
<keyword evidence="3 6" id="KW-0863">Zinc-finger</keyword>